<dbReference type="EMBL" id="JX649887">
    <property type="protein sequence ID" value="AGC71936.1"/>
    <property type="molecule type" value="Genomic_DNA"/>
</dbReference>
<proteinExistence type="predicted"/>
<accession>L7VX32</accession>
<protein>
    <submittedName>
        <fullName evidence="1">Uncharacterized protein</fullName>
    </submittedName>
</protein>
<evidence type="ECO:0000313" key="1">
    <source>
        <dbReference type="EMBL" id="AGC71936.1"/>
    </source>
</evidence>
<sequence length="37" mass="4105">MSLSQHISHAAILSFVANELQIIRAARFKHAQRSTNG</sequence>
<name>L7VX32_9BACT</name>
<reference evidence="1" key="1">
    <citation type="submission" date="2012-09" db="EMBL/GenBank/DDBJ databases">
        <title>Metagenomic Characterization of a Microbial Community in Wastewater Detects High Levels of Antibiotic Resistance.</title>
        <authorList>
            <person name="Abrams M."/>
            <person name="Caldwell A."/>
            <person name="Vandaei E."/>
            <person name="Lee W."/>
            <person name="Perrott J."/>
            <person name="Khan S.Y."/>
            <person name="Ta J."/>
            <person name="Romero D."/>
            <person name="Nguyen V."/>
            <person name="Pourmand N."/>
            <person name="Ouverney C.C."/>
        </authorList>
    </citation>
    <scope>NUCLEOTIDE SEQUENCE</scope>
</reference>
<dbReference type="AlphaFoldDB" id="L7VX32"/>
<organism evidence="1">
    <name type="scientific">uncultured bacterium A1Q1_fos_25</name>
    <dbReference type="NCBI Taxonomy" id="1256569"/>
    <lineage>
        <taxon>Bacteria</taxon>
        <taxon>environmental samples</taxon>
    </lineage>
</organism>